<dbReference type="InterPro" id="IPR001647">
    <property type="entry name" value="HTH_TetR"/>
</dbReference>
<dbReference type="STRING" id="1328314.Achr_5660"/>
<gene>
    <name evidence="6" type="ORF">Achr_5660</name>
</gene>
<dbReference type="InterPro" id="IPR011075">
    <property type="entry name" value="TetR_C"/>
</dbReference>
<dbReference type="InterPro" id="IPR036271">
    <property type="entry name" value="Tet_transcr_reg_TetR-rel_C_sf"/>
</dbReference>
<evidence type="ECO:0000256" key="1">
    <source>
        <dbReference type="ARBA" id="ARBA00023015"/>
    </source>
</evidence>
<name>A0A0C4WLQ1_9GAMM</name>
<proteinExistence type="predicted"/>
<keyword evidence="2 4" id="KW-0238">DNA-binding</keyword>
<dbReference type="PROSITE" id="PS50977">
    <property type="entry name" value="HTH_TETR_2"/>
    <property type="match status" value="1"/>
</dbReference>
<dbReference type="EMBL" id="CP010415">
    <property type="protein sequence ID" value="AJE20065.1"/>
    <property type="molecule type" value="Genomic_DNA"/>
</dbReference>
<dbReference type="AlphaFoldDB" id="A0A0C4WLQ1"/>
<dbReference type="GO" id="GO:0003677">
    <property type="term" value="F:DNA binding"/>
    <property type="evidence" value="ECO:0007669"/>
    <property type="project" value="UniProtKB-UniRule"/>
</dbReference>
<dbReference type="Proteomes" id="UP000068210">
    <property type="component" value="Chromosome"/>
</dbReference>
<dbReference type="PRINTS" id="PR00455">
    <property type="entry name" value="HTHTETR"/>
</dbReference>
<evidence type="ECO:0000256" key="2">
    <source>
        <dbReference type="ARBA" id="ARBA00023125"/>
    </source>
</evidence>
<organism evidence="6 7">
    <name type="scientific">Azotobacter chroococcum NCIMB 8003</name>
    <dbReference type="NCBI Taxonomy" id="1328314"/>
    <lineage>
        <taxon>Bacteria</taxon>
        <taxon>Pseudomonadati</taxon>
        <taxon>Pseudomonadota</taxon>
        <taxon>Gammaproteobacteria</taxon>
        <taxon>Pseudomonadales</taxon>
        <taxon>Pseudomonadaceae</taxon>
        <taxon>Azotobacter</taxon>
    </lineage>
</organism>
<dbReference type="Gene3D" id="1.10.10.60">
    <property type="entry name" value="Homeodomain-like"/>
    <property type="match status" value="1"/>
</dbReference>
<evidence type="ECO:0000313" key="6">
    <source>
        <dbReference type="EMBL" id="AJE20065.1"/>
    </source>
</evidence>
<sequence length="195" mass="21418">MNRGRPRTFDPEQMLEQAMQVFWQCGYEATSLQDLLAATGLSKSSLYQTYPSKRALFEAALRHYCAQRRRELCERLQAAVSPREFLRSWLLCALEAERAGETPRGCLLVNVASEFSQADPEIAALLRSGIEGLRQVLGEALLRAQACGELDASADVPALAGYLLCVMSGLRIQRKAGASAEMLHAAIEVALGCLR</sequence>
<dbReference type="InterPro" id="IPR009057">
    <property type="entry name" value="Homeodomain-like_sf"/>
</dbReference>
<dbReference type="GeneID" id="61929613"/>
<evidence type="ECO:0000256" key="4">
    <source>
        <dbReference type="PROSITE-ProRule" id="PRU00335"/>
    </source>
</evidence>
<protein>
    <submittedName>
        <fullName evidence="6">TetR family transcriptional regulator</fullName>
    </submittedName>
</protein>
<dbReference type="PANTHER" id="PTHR47506:SF1">
    <property type="entry name" value="HTH-TYPE TRANSCRIPTIONAL REGULATOR YJDC"/>
    <property type="match status" value="1"/>
</dbReference>
<feature type="domain" description="HTH tetR-type" evidence="5">
    <location>
        <begin position="8"/>
        <end position="68"/>
    </location>
</feature>
<dbReference type="RefSeq" id="WP_039801667.1">
    <property type="nucleotide sequence ID" value="NZ_CP010415.1"/>
</dbReference>
<keyword evidence="3" id="KW-0804">Transcription</keyword>
<reference evidence="6 7" key="1">
    <citation type="journal article" date="2015" name="PLoS ONE">
        <title>Azotobacter Genomes: The Genome of Azotobacter chroococcum NCIMB 8003 (ATCC 4412).</title>
        <authorList>
            <person name="Robson R.L."/>
            <person name="Jones R."/>
            <person name="Robson R.M."/>
            <person name="Schwartz A."/>
            <person name="Richardson T.H."/>
        </authorList>
    </citation>
    <scope>NUCLEOTIDE SEQUENCE [LARGE SCALE GENOMIC DNA]</scope>
    <source>
        <strain evidence="6 7">NCIMB 8003</strain>
    </source>
</reference>
<dbReference type="Pfam" id="PF00440">
    <property type="entry name" value="TetR_N"/>
    <property type="match status" value="1"/>
</dbReference>
<dbReference type="PANTHER" id="PTHR47506">
    <property type="entry name" value="TRANSCRIPTIONAL REGULATORY PROTEIN"/>
    <property type="match status" value="1"/>
</dbReference>
<dbReference type="SUPFAM" id="SSF48498">
    <property type="entry name" value="Tetracyclin repressor-like, C-terminal domain"/>
    <property type="match status" value="1"/>
</dbReference>
<evidence type="ECO:0000256" key="3">
    <source>
        <dbReference type="ARBA" id="ARBA00023163"/>
    </source>
</evidence>
<dbReference type="KEGG" id="acx:Achr_5660"/>
<dbReference type="Pfam" id="PF16925">
    <property type="entry name" value="TetR_C_13"/>
    <property type="match status" value="1"/>
</dbReference>
<evidence type="ECO:0000259" key="5">
    <source>
        <dbReference type="PROSITE" id="PS50977"/>
    </source>
</evidence>
<dbReference type="HOGENOM" id="CLU_069356_28_0_6"/>
<dbReference type="Gene3D" id="1.10.357.10">
    <property type="entry name" value="Tetracycline Repressor, domain 2"/>
    <property type="match status" value="1"/>
</dbReference>
<evidence type="ECO:0000313" key="7">
    <source>
        <dbReference type="Proteomes" id="UP000068210"/>
    </source>
</evidence>
<keyword evidence="7" id="KW-1185">Reference proteome</keyword>
<keyword evidence="1" id="KW-0805">Transcription regulation</keyword>
<accession>A0A0C4WLQ1</accession>
<feature type="DNA-binding region" description="H-T-H motif" evidence="4">
    <location>
        <begin position="31"/>
        <end position="50"/>
    </location>
</feature>
<dbReference type="SUPFAM" id="SSF46689">
    <property type="entry name" value="Homeodomain-like"/>
    <property type="match status" value="1"/>
</dbReference>